<dbReference type="PANTHER" id="PTHR43833">
    <property type="entry name" value="POTASSIUM CHANNEL PROTEIN 2-RELATED-RELATED"/>
    <property type="match status" value="1"/>
</dbReference>
<feature type="domain" description="RCK N-terminal" evidence="1">
    <location>
        <begin position="30"/>
        <end position="142"/>
    </location>
</feature>
<name>A0ABN6F7F3_9BACT</name>
<evidence type="ECO:0000313" key="3">
    <source>
        <dbReference type="Proteomes" id="UP001320148"/>
    </source>
</evidence>
<dbReference type="Proteomes" id="UP001320148">
    <property type="component" value="Chromosome"/>
</dbReference>
<dbReference type="Pfam" id="PF22614">
    <property type="entry name" value="Slo-like_RCK"/>
    <property type="match status" value="1"/>
</dbReference>
<dbReference type="Gene3D" id="3.40.50.720">
    <property type="entry name" value="NAD(P)-binding Rossmann-like Domain"/>
    <property type="match status" value="1"/>
</dbReference>
<evidence type="ECO:0000313" key="2">
    <source>
        <dbReference type="EMBL" id="BCS98262.1"/>
    </source>
</evidence>
<dbReference type="EMBL" id="AP024488">
    <property type="protein sequence ID" value="BCS98262.1"/>
    <property type="molecule type" value="Genomic_DNA"/>
</dbReference>
<keyword evidence="3" id="KW-1185">Reference proteome</keyword>
<protein>
    <recommendedName>
        <fullName evidence="1">RCK N-terminal domain-containing protein</fullName>
    </recommendedName>
</protein>
<organism evidence="2 3">
    <name type="scientific">Desulfoluna limicola</name>
    <dbReference type="NCBI Taxonomy" id="2810562"/>
    <lineage>
        <taxon>Bacteria</taxon>
        <taxon>Pseudomonadati</taxon>
        <taxon>Thermodesulfobacteriota</taxon>
        <taxon>Desulfobacteria</taxon>
        <taxon>Desulfobacterales</taxon>
        <taxon>Desulfolunaceae</taxon>
        <taxon>Desulfoluna</taxon>
    </lineage>
</organism>
<accession>A0ABN6F7F3</accession>
<sequence>MDEQKAMPPEACTLSTNKAGKMENRVPPLKGHVVVVNCNEKVAAIVEELQTGSNGAPLDVVLLVHDRELWEAHPHWHPEVVDGAGFYILYGSAHDMELLKEASIRHARAAIILADPTQGVLTDARSTLAAVAIERENPQVHTVEELILSINRDHLARMNVDEVVCLGEISEKLIAQSCISPGVKNIFQELLTTRSGTTQIFLPEIPLSLHQKTYREISRECIEKGTPFIPLGYVINTPMPRTSGPRKGVAAKSVCINPRRSAKDIPLTGHSQLAVMAYDPPGDLGHWLG</sequence>
<dbReference type="RefSeq" id="WP_236889668.1">
    <property type="nucleotide sequence ID" value="NZ_AP024488.1"/>
</dbReference>
<dbReference type="InterPro" id="IPR036291">
    <property type="entry name" value="NAD(P)-bd_dom_sf"/>
</dbReference>
<dbReference type="SUPFAM" id="SSF51735">
    <property type="entry name" value="NAD(P)-binding Rossmann-fold domains"/>
    <property type="match status" value="1"/>
</dbReference>
<dbReference type="InterPro" id="IPR003148">
    <property type="entry name" value="RCK_N"/>
</dbReference>
<proteinExistence type="predicted"/>
<evidence type="ECO:0000259" key="1">
    <source>
        <dbReference type="Pfam" id="PF22614"/>
    </source>
</evidence>
<gene>
    <name evidence="2" type="ORF">DSLASN_38940</name>
</gene>
<reference evidence="2 3" key="1">
    <citation type="submission" date="2021-02" db="EMBL/GenBank/DDBJ databases">
        <title>Complete genome of Desulfoluna sp. strain ASN36.</title>
        <authorList>
            <person name="Takahashi A."/>
            <person name="Kojima H."/>
            <person name="Fukui M."/>
        </authorList>
    </citation>
    <scope>NUCLEOTIDE SEQUENCE [LARGE SCALE GENOMIC DNA]</scope>
    <source>
        <strain evidence="2 3">ASN36</strain>
    </source>
</reference>
<dbReference type="InterPro" id="IPR050721">
    <property type="entry name" value="Trk_Ktr_HKT_K-transport"/>
</dbReference>
<dbReference type="PANTHER" id="PTHR43833:SF9">
    <property type="entry name" value="POTASSIUM CHANNEL PROTEIN YUGO-RELATED"/>
    <property type="match status" value="1"/>
</dbReference>